<evidence type="ECO:0000313" key="3">
    <source>
        <dbReference type="Proteomes" id="UP000189933"/>
    </source>
</evidence>
<sequence length="134" mass="14059">MDTSTIVEHQGDLGAVRIVPEVISIIAGLAASDVPGVAGMSGSLMGGIAEIFKKNPSKGVKAEVGEREVAIDIFLVVEYGVRIPDVAGQVQAAVKNAVESMTGMTVVEVNVHVQGVVFPQAETRNEEPQPPRVR</sequence>
<evidence type="ECO:0000256" key="1">
    <source>
        <dbReference type="ARBA" id="ARBA00005721"/>
    </source>
</evidence>
<dbReference type="EMBL" id="FUXM01000008">
    <property type="protein sequence ID" value="SJZ83621.1"/>
    <property type="molecule type" value="Genomic_DNA"/>
</dbReference>
<dbReference type="RefSeq" id="WP_078665157.1">
    <property type="nucleotide sequence ID" value="NZ_FUXM01000008.1"/>
</dbReference>
<protein>
    <submittedName>
        <fullName evidence="2">Uncharacterized conserved protein YloU, alkaline shock protein (Asp23) family</fullName>
    </submittedName>
</protein>
<evidence type="ECO:0000313" key="2">
    <source>
        <dbReference type="EMBL" id="SJZ83621.1"/>
    </source>
</evidence>
<dbReference type="Proteomes" id="UP000189933">
    <property type="component" value="Unassembled WGS sequence"/>
</dbReference>
<reference evidence="3" key="1">
    <citation type="submission" date="2017-02" db="EMBL/GenBank/DDBJ databases">
        <authorList>
            <person name="Varghese N."/>
            <person name="Submissions S."/>
        </authorList>
    </citation>
    <scope>NUCLEOTIDE SEQUENCE [LARGE SCALE GENOMIC DNA]</scope>
    <source>
        <strain evidence="3">DSM 16521</strain>
    </source>
</reference>
<dbReference type="Pfam" id="PF03780">
    <property type="entry name" value="Asp23"/>
    <property type="match status" value="1"/>
</dbReference>
<keyword evidence="3" id="KW-1185">Reference proteome</keyword>
<dbReference type="OrthoDB" id="9793465at2"/>
<comment type="similarity">
    <text evidence="1">Belongs to the asp23 family.</text>
</comment>
<dbReference type="InterPro" id="IPR005531">
    <property type="entry name" value="Asp23"/>
</dbReference>
<dbReference type="AlphaFoldDB" id="A0A1T4NWM0"/>
<name>A0A1T4NWM0_9FIRM</name>
<organism evidence="2 3">
    <name type="scientific">Carboxydocella sporoproducens DSM 16521</name>
    <dbReference type="NCBI Taxonomy" id="1121270"/>
    <lineage>
        <taxon>Bacteria</taxon>
        <taxon>Bacillati</taxon>
        <taxon>Bacillota</taxon>
        <taxon>Clostridia</taxon>
        <taxon>Eubacteriales</taxon>
        <taxon>Clostridiales Family XVI. Incertae Sedis</taxon>
        <taxon>Carboxydocella</taxon>
    </lineage>
</organism>
<gene>
    <name evidence="2" type="ORF">SAMN02745885_01071</name>
</gene>
<proteinExistence type="inferred from homology"/>
<dbReference type="PANTHER" id="PTHR34297">
    <property type="entry name" value="HYPOTHETICAL CYTOSOLIC PROTEIN-RELATED"/>
    <property type="match status" value="1"/>
</dbReference>
<accession>A0A1T4NWM0</accession>